<keyword evidence="6" id="KW-0408">Iron</keyword>
<dbReference type="SFLD" id="SFLDG01067">
    <property type="entry name" value="SPASM/twitch_domain_containing"/>
    <property type="match status" value="1"/>
</dbReference>
<evidence type="ECO:0000256" key="7">
    <source>
        <dbReference type="ARBA" id="ARBA00023014"/>
    </source>
</evidence>
<evidence type="ECO:0000259" key="8">
    <source>
        <dbReference type="PROSITE" id="PS51918"/>
    </source>
</evidence>
<name>A0A172WF25_9EURY</name>
<keyword evidence="2" id="KW-0004">4Fe-4S</keyword>
<comment type="cofactor">
    <cofactor evidence="1">
        <name>[4Fe-4S] cluster</name>
        <dbReference type="ChEBI" id="CHEBI:49883"/>
    </cofactor>
</comment>
<proteinExistence type="predicted"/>
<organism evidence="9 10">
    <name type="scientific">Thermococcus piezophilus</name>
    <dbReference type="NCBI Taxonomy" id="1712654"/>
    <lineage>
        <taxon>Archaea</taxon>
        <taxon>Methanobacteriati</taxon>
        <taxon>Methanobacteriota</taxon>
        <taxon>Thermococci</taxon>
        <taxon>Thermococcales</taxon>
        <taxon>Thermococcaceae</taxon>
        <taxon>Thermococcus</taxon>
    </lineage>
</organism>
<dbReference type="EMBL" id="CP015520">
    <property type="protein sequence ID" value="ANF21969.1"/>
    <property type="molecule type" value="Genomic_DNA"/>
</dbReference>
<accession>A0A172WF25</accession>
<dbReference type="InterPro" id="IPR000385">
    <property type="entry name" value="MoaA_NifB_PqqE_Fe-S-bd_CS"/>
</dbReference>
<protein>
    <recommendedName>
        <fullName evidence="8">Radical SAM core domain-containing protein</fullName>
    </recommendedName>
</protein>
<evidence type="ECO:0000256" key="4">
    <source>
        <dbReference type="ARBA" id="ARBA00022723"/>
    </source>
</evidence>
<sequence>MEYLTVVNALNKAGISRKELDSFLDSIKAALGEYGKYQVNINLKMLKAQTKEYPKIGNPNIYHKGMSPLSAPIRLIWEITKKCNFSCNFCYAHGDKHIGNEMTFEEIKDVINQASDLGVFYFVLLGGEPLTRKDLYNIIGTIRDHGLYATVITNRYLVHRQLNALKLLPPMPIAVSLHGNAVDYAKIFKCPSRCCCKHIQEEYT</sequence>
<dbReference type="CDD" id="cd01335">
    <property type="entry name" value="Radical_SAM"/>
    <property type="match status" value="1"/>
</dbReference>
<dbReference type="GO" id="GO:0051539">
    <property type="term" value="F:4 iron, 4 sulfur cluster binding"/>
    <property type="evidence" value="ECO:0007669"/>
    <property type="project" value="UniProtKB-KW"/>
</dbReference>
<dbReference type="Pfam" id="PF04055">
    <property type="entry name" value="Radical_SAM"/>
    <property type="match status" value="1"/>
</dbReference>
<evidence type="ECO:0000256" key="5">
    <source>
        <dbReference type="ARBA" id="ARBA00023002"/>
    </source>
</evidence>
<dbReference type="InterPro" id="IPR050377">
    <property type="entry name" value="Radical_SAM_PqqE_MftC-like"/>
</dbReference>
<dbReference type="AlphaFoldDB" id="A0A172WF25"/>
<evidence type="ECO:0000313" key="10">
    <source>
        <dbReference type="Proteomes" id="UP000076969"/>
    </source>
</evidence>
<gene>
    <name evidence="9" type="ORF">A7C91_01255</name>
</gene>
<reference evidence="10" key="1">
    <citation type="journal article" date="2016" name="Syst. Appl. Microbiol.">
        <title>Thermococcus piezophilus sp. nov., a novel hyperthermophilic and piezophilic archaeon with a broad pressure range for growth, isolated from a deepest hydrothermal vent at the Mid-Cayman Rise.</title>
        <authorList>
            <person name="Dalmasso C."/>
            <person name="Oger P."/>
            <person name="Selva G."/>
            <person name="Courtine D."/>
            <person name="L'Haridon S."/>
            <person name="Garlaschelli A."/>
            <person name="Roussel E."/>
            <person name="Miyazaki J."/>
            <person name="Reveillaud J."/>
            <person name="Jebbar M."/>
            <person name="Takai K."/>
            <person name="Maignien L."/>
            <person name="Alain K."/>
        </authorList>
    </citation>
    <scope>NUCLEOTIDE SEQUENCE [LARGE SCALE GENOMIC DNA]</scope>
    <source>
        <strain evidence="10">CDGS</strain>
    </source>
</reference>
<dbReference type="SFLD" id="SFLDS00029">
    <property type="entry name" value="Radical_SAM"/>
    <property type="match status" value="1"/>
</dbReference>
<dbReference type="PROSITE" id="PS01305">
    <property type="entry name" value="MOAA_NIFB_PQQE"/>
    <property type="match status" value="1"/>
</dbReference>
<evidence type="ECO:0000256" key="2">
    <source>
        <dbReference type="ARBA" id="ARBA00022485"/>
    </source>
</evidence>
<evidence type="ECO:0000256" key="6">
    <source>
        <dbReference type="ARBA" id="ARBA00023004"/>
    </source>
</evidence>
<dbReference type="InterPro" id="IPR007197">
    <property type="entry name" value="rSAM"/>
</dbReference>
<dbReference type="KEGG" id="tpie:A7C91_01255"/>
<dbReference type="GO" id="GO:0046872">
    <property type="term" value="F:metal ion binding"/>
    <property type="evidence" value="ECO:0007669"/>
    <property type="project" value="UniProtKB-KW"/>
</dbReference>
<dbReference type="SUPFAM" id="SSF102114">
    <property type="entry name" value="Radical SAM enzymes"/>
    <property type="match status" value="1"/>
</dbReference>
<dbReference type="PANTHER" id="PTHR11228:SF7">
    <property type="entry name" value="PQQA PEPTIDE CYCLASE"/>
    <property type="match status" value="1"/>
</dbReference>
<feature type="domain" description="Radical SAM core" evidence="8">
    <location>
        <begin position="69"/>
        <end position="204"/>
    </location>
</feature>
<dbReference type="GO" id="GO:0016491">
    <property type="term" value="F:oxidoreductase activity"/>
    <property type="evidence" value="ECO:0007669"/>
    <property type="project" value="UniProtKB-KW"/>
</dbReference>
<keyword evidence="3" id="KW-0949">S-adenosyl-L-methionine</keyword>
<dbReference type="PANTHER" id="PTHR11228">
    <property type="entry name" value="RADICAL SAM DOMAIN PROTEIN"/>
    <property type="match status" value="1"/>
</dbReference>
<keyword evidence="5" id="KW-0560">Oxidoreductase</keyword>
<dbReference type="InterPro" id="IPR013785">
    <property type="entry name" value="Aldolase_TIM"/>
</dbReference>
<evidence type="ECO:0000256" key="1">
    <source>
        <dbReference type="ARBA" id="ARBA00001966"/>
    </source>
</evidence>
<dbReference type="Proteomes" id="UP000076969">
    <property type="component" value="Chromosome"/>
</dbReference>
<evidence type="ECO:0000256" key="3">
    <source>
        <dbReference type="ARBA" id="ARBA00022691"/>
    </source>
</evidence>
<evidence type="ECO:0000313" key="9">
    <source>
        <dbReference type="EMBL" id="ANF21969.1"/>
    </source>
</evidence>
<dbReference type="Gene3D" id="3.20.20.70">
    <property type="entry name" value="Aldolase class I"/>
    <property type="match status" value="1"/>
</dbReference>
<keyword evidence="7" id="KW-0411">Iron-sulfur</keyword>
<dbReference type="InterPro" id="IPR058240">
    <property type="entry name" value="rSAM_sf"/>
</dbReference>
<keyword evidence="4" id="KW-0479">Metal-binding</keyword>
<dbReference type="PROSITE" id="PS51918">
    <property type="entry name" value="RADICAL_SAM"/>
    <property type="match status" value="1"/>
</dbReference>
<keyword evidence="10" id="KW-1185">Reference proteome</keyword>